<dbReference type="AlphaFoldDB" id="A0A3N4KEN7"/>
<dbReference type="PANTHER" id="PTHR43272">
    <property type="entry name" value="LONG-CHAIN-FATTY-ACID--COA LIGASE"/>
    <property type="match status" value="1"/>
</dbReference>
<evidence type="ECO:0000256" key="1">
    <source>
        <dbReference type="ARBA" id="ARBA00006432"/>
    </source>
</evidence>
<evidence type="ECO:0000313" key="7">
    <source>
        <dbReference type="EMBL" id="RPB08983.1"/>
    </source>
</evidence>
<dbReference type="GO" id="GO:0035336">
    <property type="term" value="P:long-chain fatty-acyl-CoA metabolic process"/>
    <property type="evidence" value="ECO:0007669"/>
    <property type="project" value="TreeGrafter"/>
</dbReference>
<evidence type="ECO:0000256" key="5">
    <source>
        <dbReference type="SAM" id="MobiDB-lite"/>
    </source>
</evidence>
<feature type="region of interest" description="Disordered" evidence="5">
    <location>
        <begin position="109"/>
        <end position="129"/>
    </location>
</feature>
<dbReference type="GO" id="GO:0005524">
    <property type="term" value="F:ATP binding"/>
    <property type="evidence" value="ECO:0007669"/>
    <property type="project" value="UniProtKB-KW"/>
</dbReference>
<feature type="compositionally biased region" description="Basic and acidic residues" evidence="5">
    <location>
        <begin position="117"/>
        <end position="129"/>
    </location>
</feature>
<dbReference type="Pfam" id="PF00501">
    <property type="entry name" value="AMP-binding"/>
    <property type="match status" value="1"/>
</dbReference>
<keyword evidence="8" id="KW-1185">Reference proteome</keyword>
<dbReference type="GO" id="GO:0004467">
    <property type="term" value="F:long-chain fatty acid-CoA ligase activity"/>
    <property type="evidence" value="ECO:0007669"/>
    <property type="project" value="TreeGrafter"/>
</dbReference>
<reference evidence="7 8" key="1">
    <citation type="journal article" date="2018" name="Nat. Ecol. Evol.">
        <title>Pezizomycetes genomes reveal the molecular basis of ectomycorrhizal truffle lifestyle.</title>
        <authorList>
            <person name="Murat C."/>
            <person name="Payen T."/>
            <person name="Noel B."/>
            <person name="Kuo A."/>
            <person name="Morin E."/>
            <person name="Chen J."/>
            <person name="Kohler A."/>
            <person name="Krizsan K."/>
            <person name="Balestrini R."/>
            <person name="Da Silva C."/>
            <person name="Montanini B."/>
            <person name="Hainaut M."/>
            <person name="Levati E."/>
            <person name="Barry K.W."/>
            <person name="Belfiori B."/>
            <person name="Cichocki N."/>
            <person name="Clum A."/>
            <person name="Dockter R.B."/>
            <person name="Fauchery L."/>
            <person name="Guy J."/>
            <person name="Iotti M."/>
            <person name="Le Tacon F."/>
            <person name="Lindquist E.A."/>
            <person name="Lipzen A."/>
            <person name="Malagnac F."/>
            <person name="Mello A."/>
            <person name="Molinier V."/>
            <person name="Miyauchi S."/>
            <person name="Poulain J."/>
            <person name="Riccioni C."/>
            <person name="Rubini A."/>
            <person name="Sitrit Y."/>
            <person name="Splivallo R."/>
            <person name="Traeger S."/>
            <person name="Wang M."/>
            <person name="Zifcakova L."/>
            <person name="Wipf D."/>
            <person name="Zambonelli A."/>
            <person name="Paolocci F."/>
            <person name="Nowrousian M."/>
            <person name="Ottonello S."/>
            <person name="Baldrian P."/>
            <person name="Spatafora J.W."/>
            <person name="Henrissat B."/>
            <person name="Nagy L.G."/>
            <person name="Aury J.M."/>
            <person name="Wincker P."/>
            <person name="Grigoriev I.V."/>
            <person name="Bonfante P."/>
            <person name="Martin F.M."/>
        </authorList>
    </citation>
    <scope>NUCLEOTIDE SEQUENCE [LARGE SCALE GENOMIC DNA]</scope>
    <source>
        <strain evidence="7 8">CCBAS932</strain>
    </source>
</reference>
<dbReference type="Gene3D" id="3.40.50.12780">
    <property type="entry name" value="N-terminal domain of ligase-like"/>
    <property type="match status" value="1"/>
</dbReference>
<dbReference type="EMBL" id="ML119156">
    <property type="protein sequence ID" value="RPB08983.1"/>
    <property type="molecule type" value="Genomic_DNA"/>
</dbReference>
<gene>
    <name evidence="7" type="ORF">P167DRAFT_594892</name>
</gene>
<keyword evidence="4" id="KW-0067">ATP-binding</keyword>
<dbReference type="GO" id="GO:0005783">
    <property type="term" value="C:endoplasmic reticulum"/>
    <property type="evidence" value="ECO:0007669"/>
    <property type="project" value="TreeGrafter"/>
</dbReference>
<evidence type="ECO:0000313" key="8">
    <source>
        <dbReference type="Proteomes" id="UP000277580"/>
    </source>
</evidence>
<proteinExistence type="inferred from homology"/>
<evidence type="ECO:0000256" key="4">
    <source>
        <dbReference type="ARBA" id="ARBA00022840"/>
    </source>
</evidence>
<dbReference type="InterPro" id="IPR042099">
    <property type="entry name" value="ANL_N_sf"/>
</dbReference>
<dbReference type="PANTHER" id="PTHR43272:SF83">
    <property type="entry name" value="ACYL-COA SYNTHETASE LONG-CHAIN, ISOFORM J"/>
    <property type="match status" value="1"/>
</dbReference>
<evidence type="ECO:0000256" key="2">
    <source>
        <dbReference type="ARBA" id="ARBA00022598"/>
    </source>
</evidence>
<name>A0A3N4KEN7_9PEZI</name>
<dbReference type="InParanoid" id="A0A3N4KEN7"/>
<keyword evidence="2" id="KW-0436">Ligase</keyword>
<feature type="domain" description="AMP-dependent synthetase/ligase" evidence="6">
    <location>
        <begin position="148"/>
        <end position="401"/>
    </location>
</feature>
<dbReference type="GO" id="GO:0005811">
    <property type="term" value="C:lipid droplet"/>
    <property type="evidence" value="ECO:0007669"/>
    <property type="project" value="TreeGrafter"/>
</dbReference>
<evidence type="ECO:0000259" key="6">
    <source>
        <dbReference type="Pfam" id="PF00501"/>
    </source>
</evidence>
<dbReference type="Proteomes" id="UP000277580">
    <property type="component" value="Unassembled WGS sequence"/>
</dbReference>
<comment type="similarity">
    <text evidence="1">Belongs to the ATP-dependent AMP-binding enzyme family.</text>
</comment>
<sequence length="590" mass="66477">MLSHAASVSNIPLVTMYPNSDKWIIVEILLQTHGRVVFVDSDLLGILSEILFECPNVSTIIYDQITTSAEDIKNTEACIAGLKTSFGVYLKIISLERLHDLGKAMLQRESESTTNRKSRESEYEGQKQSDGERIWGTVYPLSNGKKNPLGVLITVGNTVASIANIHQILKTSTNRSDTYLSYLPLAFTFEYNLLNAFLLLGVRIGFGTNGVLYLLPPPYSDLTMECSGDIESFEPSILFGIPAWWDTIHGHVLEKIKGYSNDWQERFWKSAEQKAEHITDPIGVLSKMTICALERSIYLKPIREKFFGTRMRWLGISCSMHAREKREFLGAVLSSSGRMVEVFSFMAMSTMVTFMPPSRYNNKNTGMILPSLQIKLVSVTPRYSALSSPPCGEIFIRGPSVPHMGYFKNPEASLAAFLDEGWVKTGILAEWDPYKRCPGPTIIGNVDSLERRYSGDYVPIESIEAAYRKCRLVQDCCIIYSGRKPKPLAVIAVNETHFRRFCDYHLPNQTPGMQIDEILLSRPVNTLVLNQLNANARSHGIMDFELIGGIILVKDELPKVSRSQKEKDESKNMHRELLVDPRVFLAHLKK</sequence>
<accession>A0A3N4KEN7</accession>
<evidence type="ECO:0000256" key="3">
    <source>
        <dbReference type="ARBA" id="ARBA00022741"/>
    </source>
</evidence>
<keyword evidence="3" id="KW-0547">Nucleotide-binding</keyword>
<dbReference type="InterPro" id="IPR000873">
    <property type="entry name" value="AMP-dep_synth/lig_dom"/>
</dbReference>
<dbReference type="SUPFAM" id="SSF56801">
    <property type="entry name" value="Acetyl-CoA synthetase-like"/>
    <property type="match status" value="1"/>
</dbReference>
<dbReference type="GO" id="GO:0005886">
    <property type="term" value="C:plasma membrane"/>
    <property type="evidence" value="ECO:0007669"/>
    <property type="project" value="TreeGrafter"/>
</dbReference>
<protein>
    <submittedName>
        <fullName evidence="7">Acetyl-CoA synthetase-like protein</fullName>
    </submittedName>
</protein>
<organism evidence="7 8">
    <name type="scientific">Morchella conica CCBAS932</name>
    <dbReference type="NCBI Taxonomy" id="1392247"/>
    <lineage>
        <taxon>Eukaryota</taxon>
        <taxon>Fungi</taxon>
        <taxon>Dikarya</taxon>
        <taxon>Ascomycota</taxon>
        <taxon>Pezizomycotina</taxon>
        <taxon>Pezizomycetes</taxon>
        <taxon>Pezizales</taxon>
        <taxon>Morchellaceae</taxon>
        <taxon>Morchella</taxon>
    </lineage>
</organism>
<dbReference type="OrthoDB" id="10253869at2759"/>
<dbReference type="STRING" id="1392247.A0A3N4KEN7"/>